<accession>A0A2S9YJ42</accession>
<gene>
    <name evidence="1" type="ORF">ENSA7_47560</name>
</gene>
<name>A0A2S9YJ42_9BACT</name>
<reference evidence="1 2" key="1">
    <citation type="submission" date="2018-03" db="EMBL/GenBank/DDBJ databases">
        <title>Draft Genome Sequences of the Obligatory Marine Myxobacteria Enhygromyxa salina SWB007.</title>
        <authorList>
            <person name="Poehlein A."/>
            <person name="Moghaddam J.A."/>
            <person name="Harms H."/>
            <person name="Alanjari M."/>
            <person name="Koenig G.M."/>
            <person name="Daniel R."/>
            <person name="Schaeberle T.F."/>
        </authorList>
    </citation>
    <scope>NUCLEOTIDE SEQUENCE [LARGE SCALE GENOMIC DNA]</scope>
    <source>
        <strain evidence="1 2">SWB007</strain>
    </source>
</reference>
<evidence type="ECO:0000313" key="1">
    <source>
        <dbReference type="EMBL" id="PRQ05127.1"/>
    </source>
</evidence>
<dbReference type="Proteomes" id="UP000238823">
    <property type="component" value="Unassembled WGS sequence"/>
</dbReference>
<organism evidence="1 2">
    <name type="scientific">Enhygromyxa salina</name>
    <dbReference type="NCBI Taxonomy" id="215803"/>
    <lineage>
        <taxon>Bacteria</taxon>
        <taxon>Pseudomonadati</taxon>
        <taxon>Myxococcota</taxon>
        <taxon>Polyangia</taxon>
        <taxon>Nannocystales</taxon>
        <taxon>Nannocystaceae</taxon>
        <taxon>Enhygromyxa</taxon>
    </lineage>
</organism>
<protein>
    <submittedName>
        <fullName evidence="1">Uncharacterized protein</fullName>
    </submittedName>
</protein>
<proteinExistence type="predicted"/>
<sequence>MVREGHRLMPDEIEGSDQRGCLGIMEARYAVIDLSGIMDSLGIGPEHRDSCSIESSADRVSENSAGLHHDLDALGAAPPSGATTVGHGYLPDARIQLFATGKDGKAYSSWKQTPDPNAGWTDWISF</sequence>
<dbReference type="EMBL" id="PVNL01000097">
    <property type="protein sequence ID" value="PRQ05127.1"/>
    <property type="molecule type" value="Genomic_DNA"/>
</dbReference>
<comment type="caution">
    <text evidence="1">The sequence shown here is derived from an EMBL/GenBank/DDBJ whole genome shotgun (WGS) entry which is preliminary data.</text>
</comment>
<dbReference type="AlphaFoldDB" id="A0A2S9YJ42"/>
<evidence type="ECO:0000313" key="2">
    <source>
        <dbReference type="Proteomes" id="UP000238823"/>
    </source>
</evidence>